<accession>A0A518FPJ2</accession>
<evidence type="ECO:0000313" key="1">
    <source>
        <dbReference type="EMBL" id="QDV18257.1"/>
    </source>
</evidence>
<name>A0A518FPJ2_9PLAN</name>
<evidence type="ECO:0000313" key="2">
    <source>
        <dbReference type="Proteomes" id="UP000320839"/>
    </source>
</evidence>
<dbReference type="RefSeq" id="WP_145456485.1">
    <property type="nucleotide sequence ID" value="NZ_CP036317.1"/>
</dbReference>
<organism evidence="1 2">
    <name type="scientific">Gimesia panareensis</name>
    <dbReference type="NCBI Taxonomy" id="2527978"/>
    <lineage>
        <taxon>Bacteria</taxon>
        <taxon>Pseudomonadati</taxon>
        <taxon>Planctomycetota</taxon>
        <taxon>Planctomycetia</taxon>
        <taxon>Planctomycetales</taxon>
        <taxon>Planctomycetaceae</taxon>
        <taxon>Gimesia</taxon>
    </lineage>
</organism>
<dbReference type="EMBL" id="CP036317">
    <property type="protein sequence ID" value="QDV18257.1"/>
    <property type="molecule type" value="Genomic_DNA"/>
</dbReference>
<dbReference type="Proteomes" id="UP000320839">
    <property type="component" value="Chromosome"/>
</dbReference>
<dbReference type="AlphaFoldDB" id="A0A518FPJ2"/>
<reference evidence="1 2" key="1">
    <citation type="submission" date="2019-02" db="EMBL/GenBank/DDBJ databases">
        <title>Deep-cultivation of Planctomycetes and their phenomic and genomic characterization uncovers novel biology.</title>
        <authorList>
            <person name="Wiegand S."/>
            <person name="Jogler M."/>
            <person name="Boedeker C."/>
            <person name="Pinto D."/>
            <person name="Vollmers J."/>
            <person name="Rivas-Marin E."/>
            <person name="Kohn T."/>
            <person name="Peeters S.H."/>
            <person name="Heuer A."/>
            <person name="Rast P."/>
            <person name="Oberbeckmann S."/>
            <person name="Bunk B."/>
            <person name="Jeske O."/>
            <person name="Meyerdierks A."/>
            <person name="Storesund J.E."/>
            <person name="Kallscheuer N."/>
            <person name="Luecker S."/>
            <person name="Lage O.M."/>
            <person name="Pohl T."/>
            <person name="Merkel B.J."/>
            <person name="Hornburger P."/>
            <person name="Mueller R.-W."/>
            <person name="Bruemmer F."/>
            <person name="Labrenz M."/>
            <person name="Spormann A.M."/>
            <person name="Op den Camp H."/>
            <person name="Overmann J."/>
            <person name="Amann R."/>
            <person name="Jetten M.S.M."/>
            <person name="Mascher T."/>
            <person name="Medema M.H."/>
            <person name="Devos D.P."/>
            <person name="Kaster A.-K."/>
            <person name="Ovreas L."/>
            <person name="Rohde M."/>
            <person name="Galperin M.Y."/>
            <person name="Jogler C."/>
        </authorList>
    </citation>
    <scope>NUCLEOTIDE SEQUENCE [LARGE SCALE GENOMIC DNA]</scope>
    <source>
        <strain evidence="1 2">Pan153</strain>
    </source>
</reference>
<gene>
    <name evidence="1" type="ORF">Pan153_29140</name>
</gene>
<protein>
    <submittedName>
        <fullName evidence="1">Uncharacterized protein</fullName>
    </submittedName>
</protein>
<sequence>MSKEEYLEFLEAREQTEFGKIWRVYRRLMFELVDEYLNARHKQREELRKKIWSMDNVQAYLFRLCDEQSWLIRDRSDEPLLRRLIGFISIADSGYTLPKQFLVTDLYDQATKVAQIEIGPLLSEIAKISSDKTEHISSGVSTQKFLKDFQLFDRSHLLDGES</sequence>
<proteinExistence type="predicted"/>